<evidence type="ECO:0000256" key="5">
    <source>
        <dbReference type="SAM" id="SignalP"/>
    </source>
</evidence>
<comment type="similarity">
    <text evidence="3">Belongs to the FRRS1 family.</text>
</comment>
<feature type="domain" description="Reelin" evidence="7">
    <location>
        <begin position="22"/>
        <end position="185"/>
    </location>
</feature>
<evidence type="ECO:0000256" key="4">
    <source>
        <dbReference type="ARBA" id="ARBA00023004"/>
    </source>
</evidence>
<dbReference type="InterPro" id="IPR002861">
    <property type="entry name" value="Reeler_dom"/>
</dbReference>
<dbReference type="Gene3D" id="2.60.40.4060">
    <property type="entry name" value="Reeler domain"/>
    <property type="match status" value="1"/>
</dbReference>
<dbReference type="PROSITE" id="PS50836">
    <property type="entry name" value="DOMON"/>
    <property type="match status" value="1"/>
</dbReference>
<comment type="caution">
    <text evidence="8">The sequence shown here is derived from an EMBL/GenBank/DDBJ whole genome shotgun (WGS) entry which is preliminary data.</text>
</comment>
<evidence type="ECO:0000256" key="1">
    <source>
        <dbReference type="ARBA" id="ARBA00001970"/>
    </source>
</evidence>
<dbReference type="GO" id="GO:0016020">
    <property type="term" value="C:membrane"/>
    <property type="evidence" value="ECO:0007669"/>
    <property type="project" value="UniProtKB-SubCell"/>
</dbReference>
<reference evidence="8" key="1">
    <citation type="journal article" date="2023" name="Science">
        <title>Genome structures resolve the early diversification of teleost fishes.</title>
        <authorList>
            <person name="Parey E."/>
            <person name="Louis A."/>
            <person name="Montfort J."/>
            <person name="Bouchez O."/>
            <person name="Roques C."/>
            <person name="Iampietro C."/>
            <person name="Lluch J."/>
            <person name="Castinel A."/>
            <person name="Donnadieu C."/>
            <person name="Desvignes T."/>
            <person name="Floi Bucao C."/>
            <person name="Jouanno E."/>
            <person name="Wen M."/>
            <person name="Mejri S."/>
            <person name="Dirks R."/>
            <person name="Jansen H."/>
            <person name="Henkel C."/>
            <person name="Chen W.J."/>
            <person name="Zahm M."/>
            <person name="Cabau C."/>
            <person name="Klopp C."/>
            <person name="Thompson A.W."/>
            <person name="Robinson-Rechavi M."/>
            <person name="Braasch I."/>
            <person name="Lecointre G."/>
            <person name="Bobe J."/>
            <person name="Postlethwait J.H."/>
            <person name="Berthelot C."/>
            <person name="Roest Crollius H."/>
            <person name="Guiguen Y."/>
        </authorList>
    </citation>
    <scope>NUCLEOTIDE SEQUENCE</scope>
    <source>
        <strain evidence="8">NC1722</strain>
    </source>
</reference>
<feature type="domain" description="DOMON" evidence="6">
    <location>
        <begin position="221"/>
        <end position="336"/>
    </location>
</feature>
<dbReference type="EMBL" id="JAINUG010000216">
    <property type="protein sequence ID" value="KAJ8387159.1"/>
    <property type="molecule type" value="Genomic_DNA"/>
</dbReference>
<dbReference type="PANTHER" id="PTHR45828">
    <property type="entry name" value="CYTOCHROME B561/FERRIC REDUCTASE TRANSMEMBRANE"/>
    <property type="match status" value="1"/>
</dbReference>
<evidence type="ECO:0000313" key="8">
    <source>
        <dbReference type="EMBL" id="KAJ8387159.1"/>
    </source>
</evidence>
<dbReference type="InterPro" id="IPR051237">
    <property type="entry name" value="Ferric-chelate_Red/DefProt"/>
</dbReference>
<dbReference type="InterPro" id="IPR042307">
    <property type="entry name" value="Reeler_sf"/>
</dbReference>
<dbReference type="PANTHER" id="PTHR45828:SF44">
    <property type="entry name" value="FERRIC-CHELATE REDUCTASE 1-RELATED"/>
    <property type="match status" value="1"/>
</dbReference>
<comment type="subcellular location">
    <subcellularLocation>
        <location evidence="2">Membrane</location>
        <topology evidence="2">Multi-pass membrane protein</topology>
    </subcellularLocation>
</comment>
<dbReference type="CDD" id="cd08544">
    <property type="entry name" value="Reeler"/>
    <property type="match status" value="1"/>
</dbReference>
<proteinExistence type="inferred from homology"/>
<evidence type="ECO:0000259" key="7">
    <source>
        <dbReference type="PROSITE" id="PS51019"/>
    </source>
</evidence>
<dbReference type="Pfam" id="PF02014">
    <property type="entry name" value="Reeler"/>
    <property type="match status" value="1"/>
</dbReference>
<protein>
    <recommendedName>
        <fullName evidence="10">Ferric-chelate reductase 1</fullName>
    </recommendedName>
</protein>
<dbReference type="CDD" id="cd09628">
    <property type="entry name" value="DOMON_SDR_2_like"/>
    <property type="match status" value="1"/>
</dbReference>
<sequence length="389" mass="42378">MSTNGAVLKIHMYALLSIVCVIRVAGCYSSGEVPQSCTDMTPRHTGASAQPTTSPYSIIPDRNRYSGGDEITVTLQAGPTAFIGFMLQAREVGGSGPIGSFTVTDVQARLLSCNDVLNSTITHKSNTPKTKLQGLWRAPASGNVKDIEFRATFVKNFLTYWLQVKSSRVLYSAQPNPNVTSVFNTTTIRPPNSMAISSAGCGSNKVCLSRPSGCDPSSEADCYFMAALTSPTDSAIRFEMSGPLDGYIAIGFSDDRLMGNDDIYICGLDRNSALQVQHAYSTGRRAPEILTLGNISDIRTSFLDGVISCSFTSRNPVTIQRSAAISSLYYLMFAYGPTNNGRIQFHTNTFISEKEVDLLWPQSRLNHPDIVKAHGALMLIAWMTNRWMI</sequence>
<dbReference type="AlphaFoldDB" id="A0AAD7RMY9"/>
<organism evidence="8 9">
    <name type="scientific">Aldrovandia affinis</name>
    <dbReference type="NCBI Taxonomy" id="143900"/>
    <lineage>
        <taxon>Eukaryota</taxon>
        <taxon>Metazoa</taxon>
        <taxon>Chordata</taxon>
        <taxon>Craniata</taxon>
        <taxon>Vertebrata</taxon>
        <taxon>Euteleostomi</taxon>
        <taxon>Actinopterygii</taxon>
        <taxon>Neopterygii</taxon>
        <taxon>Teleostei</taxon>
        <taxon>Notacanthiformes</taxon>
        <taxon>Halosauridae</taxon>
        <taxon>Aldrovandia</taxon>
    </lineage>
</organism>
<dbReference type="SMART" id="SM00664">
    <property type="entry name" value="DoH"/>
    <property type="match status" value="1"/>
</dbReference>
<feature type="chain" id="PRO_5042277114" description="Ferric-chelate reductase 1" evidence="5">
    <location>
        <begin position="27"/>
        <end position="389"/>
    </location>
</feature>
<gene>
    <name evidence="8" type="ORF">AAFF_G00159710</name>
</gene>
<accession>A0AAD7RMY9</accession>
<dbReference type="Proteomes" id="UP001221898">
    <property type="component" value="Unassembled WGS sequence"/>
</dbReference>
<name>A0AAD7RMY9_9TELE</name>
<keyword evidence="5" id="KW-0732">Signal</keyword>
<evidence type="ECO:0000259" key="6">
    <source>
        <dbReference type="PROSITE" id="PS50836"/>
    </source>
</evidence>
<evidence type="ECO:0008006" key="10">
    <source>
        <dbReference type="Google" id="ProtNLM"/>
    </source>
</evidence>
<dbReference type="InterPro" id="IPR005018">
    <property type="entry name" value="DOMON_domain"/>
</dbReference>
<comment type="cofactor">
    <cofactor evidence="1">
        <name>heme b</name>
        <dbReference type="ChEBI" id="CHEBI:60344"/>
    </cofactor>
</comment>
<keyword evidence="9" id="KW-1185">Reference proteome</keyword>
<dbReference type="PROSITE" id="PS51019">
    <property type="entry name" value="REELIN"/>
    <property type="match status" value="1"/>
</dbReference>
<dbReference type="FunFam" id="2.60.40.4060:FF:000003">
    <property type="entry name" value="Ferric chelate reductase 1"/>
    <property type="match status" value="1"/>
</dbReference>
<evidence type="ECO:0000256" key="3">
    <source>
        <dbReference type="ARBA" id="ARBA00009195"/>
    </source>
</evidence>
<evidence type="ECO:0000313" key="9">
    <source>
        <dbReference type="Proteomes" id="UP001221898"/>
    </source>
</evidence>
<evidence type="ECO:0000256" key="2">
    <source>
        <dbReference type="ARBA" id="ARBA00004141"/>
    </source>
</evidence>
<dbReference type="Pfam" id="PF03351">
    <property type="entry name" value="DOMON"/>
    <property type="match status" value="1"/>
</dbReference>
<keyword evidence="4" id="KW-0408">Iron</keyword>
<feature type="signal peptide" evidence="5">
    <location>
        <begin position="1"/>
        <end position="26"/>
    </location>
</feature>